<accession>A0A2H0XUR6</accession>
<evidence type="ECO:0000259" key="6">
    <source>
        <dbReference type="Pfam" id="PF14464"/>
    </source>
</evidence>
<evidence type="ECO:0000256" key="1">
    <source>
        <dbReference type="ARBA" id="ARBA00022670"/>
    </source>
</evidence>
<name>A0A2H0XUR6_UNCSA</name>
<dbReference type="Proteomes" id="UP000231343">
    <property type="component" value="Unassembled WGS sequence"/>
</dbReference>
<dbReference type="InterPro" id="IPR028090">
    <property type="entry name" value="JAB_dom_prok"/>
</dbReference>
<dbReference type="GO" id="GO:0008270">
    <property type="term" value="F:zinc ion binding"/>
    <property type="evidence" value="ECO:0007669"/>
    <property type="project" value="TreeGrafter"/>
</dbReference>
<gene>
    <name evidence="7" type="ORF">COT42_07365</name>
</gene>
<feature type="domain" description="JAB" evidence="6">
    <location>
        <begin position="8"/>
        <end position="105"/>
    </location>
</feature>
<dbReference type="Pfam" id="PF14464">
    <property type="entry name" value="Prok-JAB"/>
    <property type="match status" value="1"/>
</dbReference>
<dbReference type="Gene3D" id="3.40.140.10">
    <property type="entry name" value="Cytidine Deaminase, domain 2"/>
    <property type="match status" value="1"/>
</dbReference>
<dbReference type="PANTHER" id="PTHR34858:SF1">
    <property type="entry name" value="CYSO-CYSTEINE PEPTIDASE"/>
    <property type="match status" value="1"/>
</dbReference>
<evidence type="ECO:0000313" key="8">
    <source>
        <dbReference type="Proteomes" id="UP000231343"/>
    </source>
</evidence>
<reference evidence="7 8" key="1">
    <citation type="submission" date="2017-09" db="EMBL/GenBank/DDBJ databases">
        <title>Depth-based differentiation of microbial function through sediment-hosted aquifers and enrichment of novel symbionts in the deep terrestrial subsurface.</title>
        <authorList>
            <person name="Probst A.J."/>
            <person name="Ladd B."/>
            <person name="Jarett J.K."/>
            <person name="Geller-Mcgrath D.E."/>
            <person name="Sieber C.M."/>
            <person name="Emerson J.B."/>
            <person name="Anantharaman K."/>
            <person name="Thomas B.C."/>
            <person name="Malmstrom R."/>
            <person name="Stieglmeier M."/>
            <person name="Klingl A."/>
            <person name="Woyke T."/>
            <person name="Ryan C.M."/>
            <person name="Banfield J.F."/>
        </authorList>
    </citation>
    <scope>NUCLEOTIDE SEQUENCE [LARGE SCALE GENOMIC DNA]</scope>
    <source>
        <strain evidence="7">CG08_land_8_20_14_0_20_45_16</strain>
    </source>
</reference>
<keyword evidence="4" id="KW-0862">Zinc</keyword>
<proteinExistence type="predicted"/>
<keyword evidence="2" id="KW-0479">Metal-binding</keyword>
<evidence type="ECO:0000256" key="2">
    <source>
        <dbReference type="ARBA" id="ARBA00022723"/>
    </source>
</evidence>
<evidence type="ECO:0000313" key="7">
    <source>
        <dbReference type="EMBL" id="PIS28652.1"/>
    </source>
</evidence>
<dbReference type="GO" id="GO:0008235">
    <property type="term" value="F:metalloexopeptidase activity"/>
    <property type="evidence" value="ECO:0007669"/>
    <property type="project" value="TreeGrafter"/>
</dbReference>
<dbReference type="GO" id="GO:0006508">
    <property type="term" value="P:proteolysis"/>
    <property type="evidence" value="ECO:0007669"/>
    <property type="project" value="UniProtKB-KW"/>
</dbReference>
<keyword evidence="5" id="KW-0482">Metalloprotease</keyword>
<keyword evidence="3" id="KW-0378">Hydrolase</keyword>
<dbReference type="AlphaFoldDB" id="A0A2H0XUR6"/>
<dbReference type="InterPro" id="IPR051929">
    <property type="entry name" value="VirAsm_ModProt"/>
</dbReference>
<dbReference type="SUPFAM" id="SSF102712">
    <property type="entry name" value="JAB1/MPN domain"/>
    <property type="match status" value="1"/>
</dbReference>
<protein>
    <recommendedName>
        <fullName evidence="6">JAB domain-containing protein</fullName>
    </recommendedName>
</protein>
<dbReference type="PANTHER" id="PTHR34858">
    <property type="entry name" value="CYSO-CYSTEINE PEPTIDASE"/>
    <property type="match status" value="1"/>
</dbReference>
<evidence type="ECO:0000256" key="5">
    <source>
        <dbReference type="ARBA" id="ARBA00023049"/>
    </source>
</evidence>
<dbReference type="EMBL" id="PEYM01000123">
    <property type="protein sequence ID" value="PIS28652.1"/>
    <property type="molecule type" value="Genomic_DNA"/>
</dbReference>
<comment type="caution">
    <text evidence="7">The sequence shown here is derived from an EMBL/GenBank/DDBJ whole genome shotgun (WGS) entry which is preliminary data.</text>
</comment>
<evidence type="ECO:0000256" key="3">
    <source>
        <dbReference type="ARBA" id="ARBA00022801"/>
    </source>
</evidence>
<organism evidence="7 8">
    <name type="scientific">Candidatus Saganbacteria bacterium CG08_land_8_20_14_0_20_45_16</name>
    <dbReference type="NCBI Taxonomy" id="2014293"/>
    <lineage>
        <taxon>Bacteria</taxon>
        <taxon>Bacillati</taxon>
        <taxon>Saganbacteria</taxon>
    </lineage>
</organism>
<evidence type="ECO:0000256" key="4">
    <source>
        <dbReference type="ARBA" id="ARBA00022833"/>
    </source>
</evidence>
<sequence length="192" mass="21682">MFNITEHQYNIIMQQAQSCYPQETGGILGGRDNTILGVLPISNKVAQDRTEVFGLTTEDIERAYHFLVKHDLQYLGVYHTHPKGTPIPSAQDLSHNQKFLFIVGLQNRYNPEFYGWRVQDGRVYAENIKIISDFGVTVINIMTGQPQLAQSTSPQEIDRLAQMIDDLIAGQELAYEKKGPISWDASSFSTFA</sequence>
<keyword evidence="1" id="KW-0645">Protease</keyword>